<feature type="domain" description="Inosine/uridine-preferring nucleoside hydrolase" evidence="3">
    <location>
        <begin position="19"/>
        <end position="312"/>
    </location>
</feature>
<protein>
    <submittedName>
        <fullName evidence="4">Pyrimidine-specific ribonucleoside hydrolase RihA</fullName>
        <ecNumber evidence="4">3.2.-.-</ecNumber>
    </submittedName>
</protein>
<dbReference type="GO" id="GO:0045437">
    <property type="term" value="F:uridine nucleosidase activity"/>
    <property type="evidence" value="ECO:0007669"/>
    <property type="project" value="UniProtKB-ARBA"/>
</dbReference>
<dbReference type="PANTHER" id="PTHR12304">
    <property type="entry name" value="INOSINE-URIDINE PREFERRING NUCLEOSIDE HYDROLASE"/>
    <property type="match status" value="1"/>
</dbReference>
<dbReference type="InterPro" id="IPR036452">
    <property type="entry name" value="Ribo_hydro-like"/>
</dbReference>
<dbReference type="PANTHER" id="PTHR12304:SF4">
    <property type="entry name" value="URIDINE NUCLEOSIDASE"/>
    <property type="match status" value="1"/>
</dbReference>
<dbReference type="Proteomes" id="UP000316598">
    <property type="component" value="Unassembled WGS sequence"/>
</dbReference>
<dbReference type="InterPro" id="IPR001910">
    <property type="entry name" value="Inosine/uridine_hydrolase_dom"/>
</dbReference>
<dbReference type="GO" id="GO:0008477">
    <property type="term" value="F:purine nucleosidase activity"/>
    <property type="evidence" value="ECO:0007669"/>
    <property type="project" value="TreeGrafter"/>
</dbReference>
<evidence type="ECO:0000256" key="1">
    <source>
        <dbReference type="ARBA" id="ARBA00022801"/>
    </source>
</evidence>
<evidence type="ECO:0000313" key="4">
    <source>
        <dbReference type="EMBL" id="TWT50258.1"/>
    </source>
</evidence>
<keyword evidence="1 4" id="KW-0378">Hydrolase</keyword>
<name>A0A5C5WHJ5_9BACT</name>
<dbReference type="EC" id="3.2.-.-" evidence="4"/>
<keyword evidence="2 4" id="KW-0326">Glycosidase</keyword>
<comment type="caution">
    <text evidence="4">The sequence shown here is derived from an EMBL/GenBank/DDBJ whole genome shotgun (WGS) entry which is preliminary data.</text>
</comment>
<dbReference type="InterPro" id="IPR015910">
    <property type="entry name" value="I/U_nuclsd_hydro_CS"/>
</dbReference>
<evidence type="ECO:0000313" key="5">
    <source>
        <dbReference type="Proteomes" id="UP000316598"/>
    </source>
</evidence>
<reference evidence="4 5" key="1">
    <citation type="submission" date="2019-02" db="EMBL/GenBank/DDBJ databases">
        <title>Deep-cultivation of Planctomycetes and their phenomic and genomic characterization uncovers novel biology.</title>
        <authorList>
            <person name="Wiegand S."/>
            <person name="Jogler M."/>
            <person name="Boedeker C."/>
            <person name="Pinto D."/>
            <person name="Vollmers J."/>
            <person name="Rivas-Marin E."/>
            <person name="Kohn T."/>
            <person name="Peeters S.H."/>
            <person name="Heuer A."/>
            <person name="Rast P."/>
            <person name="Oberbeckmann S."/>
            <person name="Bunk B."/>
            <person name="Jeske O."/>
            <person name="Meyerdierks A."/>
            <person name="Storesund J.E."/>
            <person name="Kallscheuer N."/>
            <person name="Luecker S."/>
            <person name="Lage O.M."/>
            <person name="Pohl T."/>
            <person name="Merkel B.J."/>
            <person name="Hornburger P."/>
            <person name="Mueller R.-W."/>
            <person name="Bruemmer F."/>
            <person name="Labrenz M."/>
            <person name="Spormann A.M."/>
            <person name="Op Den Camp H."/>
            <person name="Overmann J."/>
            <person name="Amann R."/>
            <person name="Jetten M.S.M."/>
            <person name="Mascher T."/>
            <person name="Medema M.H."/>
            <person name="Devos D.P."/>
            <person name="Kaster A.-K."/>
            <person name="Ovreas L."/>
            <person name="Rohde M."/>
            <person name="Galperin M.Y."/>
            <person name="Jogler C."/>
        </authorList>
    </citation>
    <scope>NUCLEOTIDE SEQUENCE [LARGE SCALE GENOMIC DNA]</scope>
    <source>
        <strain evidence="4 5">Pla22</strain>
    </source>
</reference>
<dbReference type="Gene3D" id="3.90.245.10">
    <property type="entry name" value="Ribonucleoside hydrolase-like"/>
    <property type="match status" value="1"/>
</dbReference>
<dbReference type="GO" id="GO:0006152">
    <property type="term" value="P:purine nucleoside catabolic process"/>
    <property type="evidence" value="ECO:0007669"/>
    <property type="project" value="TreeGrafter"/>
</dbReference>
<dbReference type="InterPro" id="IPR023186">
    <property type="entry name" value="IUNH"/>
</dbReference>
<dbReference type="CDD" id="cd00455">
    <property type="entry name" value="nuc_hydro"/>
    <property type="match status" value="1"/>
</dbReference>
<dbReference type="AlphaFoldDB" id="A0A5C5WHJ5"/>
<sequence length="327" mass="35748">MVLACGRETIYNFAMSRKIILDCDPGIDDAVALCIALFDPRVDVQAITATAGTVEAEVATKNVHAIVAHLDPPRYPRIGMASPCEDAPVMGNSELHGSTGLGEFEFEGADRQHQTPSDKVIGELAHQNPNQITLVCLGPLTNLARLCRRDPMAVGLLDKVIISGGVVRAPGNASAVAERNMYFDPKSAAEVFASATTKSLVPLDVTEAVGFGVDLLEQLPDKFSRAGSLLHKMLPYAFRAYHQKLGRELIPLYDPIALLSVLEPDLFEWEQIAGKVETKGELTRGATLFDQRLRREWPLNMEVATSIDRNQAKEQIVRLMKFAGQQT</sequence>
<dbReference type="EMBL" id="SJPI01000002">
    <property type="protein sequence ID" value="TWT50258.1"/>
    <property type="molecule type" value="Genomic_DNA"/>
</dbReference>
<keyword evidence="5" id="KW-1185">Reference proteome</keyword>
<proteinExistence type="predicted"/>
<accession>A0A5C5WHJ5</accession>
<evidence type="ECO:0000256" key="2">
    <source>
        <dbReference type="ARBA" id="ARBA00023295"/>
    </source>
</evidence>
<organism evidence="4 5">
    <name type="scientific">Rubripirellula amarantea</name>
    <dbReference type="NCBI Taxonomy" id="2527999"/>
    <lineage>
        <taxon>Bacteria</taxon>
        <taxon>Pseudomonadati</taxon>
        <taxon>Planctomycetota</taxon>
        <taxon>Planctomycetia</taxon>
        <taxon>Pirellulales</taxon>
        <taxon>Pirellulaceae</taxon>
        <taxon>Rubripirellula</taxon>
    </lineage>
</organism>
<evidence type="ECO:0000259" key="3">
    <source>
        <dbReference type="Pfam" id="PF01156"/>
    </source>
</evidence>
<dbReference type="PROSITE" id="PS01247">
    <property type="entry name" value="IUNH"/>
    <property type="match status" value="1"/>
</dbReference>
<gene>
    <name evidence="4" type="primary">rihA</name>
    <name evidence="4" type="ORF">Pla22_29990</name>
</gene>
<dbReference type="GO" id="GO:0005829">
    <property type="term" value="C:cytosol"/>
    <property type="evidence" value="ECO:0007669"/>
    <property type="project" value="TreeGrafter"/>
</dbReference>
<dbReference type="SUPFAM" id="SSF53590">
    <property type="entry name" value="Nucleoside hydrolase"/>
    <property type="match status" value="1"/>
</dbReference>
<dbReference type="Pfam" id="PF01156">
    <property type="entry name" value="IU_nuc_hydro"/>
    <property type="match status" value="1"/>
</dbReference>